<name>A0A4Z2GCU2_9TELE</name>
<evidence type="ECO:0000256" key="1">
    <source>
        <dbReference type="SAM" id="MobiDB-lite"/>
    </source>
</evidence>
<organism evidence="3 4">
    <name type="scientific">Liparis tanakae</name>
    <name type="common">Tanaka's snailfish</name>
    <dbReference type="NCBI Taxonomy" id="230148"/>
    <lineage>
        <taxon>Eukaryota</taxon>
        <taxon>Metazoa</taxon>
        <taxon>Chordata</taxon>
        <taxon>Craniata</taxon>
        <taxon>Vertebrata</taxon>
        <taxon>Euteleostomi</taxon>
        <taxon>Actinopterygii</taxon>
        <taxon>Neopterygii</taxon>
        <taxon>Teleostei</taxon>
        <taxon>Neoteleostei</taxon>
        <taxon>Acanthomorphata</taxon>
        <taxon>Eupercaria</taxon>
        <taxon>Perciformes</taxon>
        <taxon>Cottioidei</taxon>
        <taxon>Cottales</taxon>
        <taxon>Liparidae</taxon>
        <taxon>Liparis</taxon>
    </lineage>
</organism>
<dbReference type="AlphaFoldDB" id="A0A4Z2GCU2"/>
<reference evidence="3 4" key="1">
    <citation type="submission" date="2019-03" db="EMBL/GenBank/DDBJ databases">
        <title>First draft genome of Liparis tanakae, snailfish: a comprehensive survey of snailfish specific genes.</title>
        <authorList>
            <person name="Kim W."/>
            <person name="Song I."/>
            <person name="Jeong J.-H."/>
            <person name="Kim D."/>
            <person name="Kim S."/>
            <person name="Ryu S."/>
            <person name="Song J.Y."/>
            <person name="Lee S.K."/>
        </authorList>
    </citation>
    <scope>NUCLEOTIDE SEQUENCE [LARGE SCALE GENOMIC DNA]</scope>
    <source>
        <tissue evidence="3">Muscle</tissue>
    </source>
</reference>
<keyword evidence="2" id="KW-0472">Membrane</keyword>
<keyword evidence="3" id="KW-0675">Receptor</keyword>
<sequence length="597" mass="68447">MSWVLFPGRLKVFIHGWIRTSDSRLIWDLGNQGEAYMTRLQRLKINTAMRRGQVSRHRGEETTQRRGPRDEDSGTRTLGQGLWDEDSGTLGLWDSGTFTDVWIGSWRLFRRLTHVRAEHGPRPAGVGVGVGVVVGVVCLHGITINVVLLEDGESPWSLRFVKDKILEAIETDSTINTGEGTGFNLTAKFGGIRPTFYRHSGCQNSALSTNKENSSRSVVFPLQEEGSLGCAVLGPTCTYATFQMFDLEKGLKLSTPIMSAGSFGLSCDYTLNLQRLLPPARKIDEFFVKFWEDQNLIKPDWKTAYVYKKQRTVLRKPGDLKLVLSAPKNRTSNLFIMCGSPLDVAEVKSWCKEADGSDILFVLIDLFNDQYYTNRTSMPSMRNVLVLTMPNTRKYTINTDLENNTMNDYMAAYHDAVLLIGEVMRELAKRPASEIQQMEFVNVNHFRNISFNDPTSYNAIVIVLSVTVVVVATIAFIFYRQNKRHRQYRKRWFHISTDLVTLLENNQHNVISLKIENKIRKIQILRALYDRKLKQIDYYNLTKFYGTVKIDRAVYGVFEYCERGSLRYVLSDMVSYPEETFMDWEFKISVMYDIAKI</sequence>
<comment type="caution">
    <text evidence="3">The sequence shown here is derived from an EMBL/GenBank/DDBJ whole genome shotgun (WGS) entry which is preliminary data.</text>
</comment>
<dbReference type="InterPro" id="IPR011009">
    <property type="entry name" value="Kinase-like_dom_sf"/>
</dbReference>
<dbReference type="EMBL" id="SRLO01000584">
    <property type="protein sequence ID" value="TNN51387.1"/>
    <property type="molecule type" value="Genomic_DNA"/>
</dbReference>
<proteinExistence type="predicted"/>
<evidence type="ECO:0000313" key="3">
    <source>
        <dbReference type="EMBL" id="TNN51387.1"/>
    </source>
</evidence>
<dbReference type="OrthoDB" id="8951267at2759"/>
<feature type="compositionally biased region" description="Basic and acidic residues" evidence="1">
    <location>
        <begin position="57"/>
        <end position="74"/>
    </location>
</feature>
<dbReference type="SUPFAM" id="SSF56112">
    <property type="entry name" value="Protein kinase-like (PK-like)"/>
    <property type="match status" value="1"/>
</dbReference>
<dbReference type="Gene3D" id="1.10.510.10">
    <property type="entry name" value="Transferase(Phosphotransferase) domain 1"/>
    <property type="match status" value="1"/>
</dbReference>
<evidence type="ECO:0000256" key="2">
    <source>
        <dbReference type="SAM" id="Phobius"/>
    </source>
</evidence>
<dbReference type="InterPro" id="IPR028082">
    <property type="entry name" value="Peripla_BP_I"/>
</dbReference>
<dbReference type="Gene3D" id="3.40.50.2300">
    <property type="match status" value="1"/>
</dbReference>
<keyword evidence="4" id="KW-1185">Reference proteome</keyword>
<feature type="transmembrane region" description="Helical" evidence="2">
    <location>
        <begin position="457"/>
        <end position="479"/>
    </location>
</feature>
<keyword evidence="2" id="KW-0812">Transmembrane</keyword>
<evidence type="ECO:0000313" key="4">
    <source>
        <dbReference type="Proteomes" id="UP000314294"/>
    </source>
</evidence>
<dbReference type="SUPFAM" id="SSF53822">
    <property type="entry name" value="Periplasmic binding protein-like I"/>
    <property type="match status" value="1"/>
</dbReference>
<gene>
    <name evidence="3" type="primary">Gucy2c_0</name>
    <name evidence="3" type="ORF">EYF80_038424</name>
</gene>
<feature type="region of interest" description="Disordered" evidence="1">
    <location>
        <begin position="50"/>
        <end position="82"/>
    </location>
</feature>
<protein>
    <submittedName>
        <fullName evidence="3">Heat-stable enterotoxin receptor</fullName>
    </submittedName>
</protein>
<accession>A0A4Z2GCU2</accession>
<dbReference type="Proteomes" id="UP000314294">
    <property type="component" value="Unassembled WGS sequence"/>
</dbReference>
<keyword evidence="2" id="KW-1133">Transmembrane helix</keyword>